<evidence type="ECO:0000313" key="2">
    <source>
        <dbReference type="Proteomes" id="UP001595987"/>
    </source>
</evidence>
<sequence>MQEAVTGGNYGNNPYLNINFLNDQFTEAMKAQEKTAILAVISAKRATIASKGNTLRTALHQQSTEMKNLTSNTLTAGIKEGLLGKAADAADEYLTHTIKKPDLQSPIKGG</sequence>
<name>A0ABV9JCP9_9LACT</name>
<protein>
    <submittedName>
        <fullName evidence="1">Uncharacterized protein</fullName>
    </submittedName>
</protein>
<organism evidence="1 2">
    <name type="scientific">Lactococcus nasutitermitis</name>
    <dbReference type="NCBI Taxonomy" id="1652957"/>
    <lineage>
        <taxon>Bacteria</taxon>
        <taxon>Bacillati</taxon>
        <taxon>Bacillota</taxon>
        <taxon>Bacilli</taxon>
        <taxon>Lactobacillales</taxon>
        <taxon>Streptococcaceae</taxon>
        <taxon>Lactococcus</taxon>
    </lineage>
</organism>
<dbReference type="EMBL" id="JBHSGD010000005">
    <property type="protein sequence ID" value="MFC4652454.1"/>
    <property type="molecule type" value="Genomic_DNA"/>
</dbReference>
<dbReference type="RefSeq" id="WP_213534812.1">
    <property type="nucleotide sequence ID" value="NZ_BOVQ01000004.1"/>
</dbReference>
<accession>A0ABV9JCP9</accession>
<dbReference type="Proteomes" id="UP001595987">
    <property type="component" value="Unassembled WGS sequence"/>
</dbReference>
<proteinExistence type="predicted"/>
<gene>
    <name evidence="1" type="ORF">ACFO26_05985</name>
</gene>
<comment type="caution">
    <text evidence="1">The sequence shown here is derived from an EMBL/GenBank/DDBJ whole genome shotgun (WGS) entry which is preliminary data.</text>
</comment>
<reference evidence="2" key="1">
    <citation type="journal article" date="2019" name="Int. J. Syst. Evol. Microbiol.">
        <title>The Global Catalogue of Microorganisms (GCM) 10K type strain sequencing project: providing services to taxonomists for standard genome sequencing and annotation.</title>
        <authorList>
            <consortium name="The Broad Institute Genomics Platform"/>
            <consortium name="The Broad Institute Genome Sequencing Center for Infectious Disease"/>
            <person name="Wu L."/>
            <person name="Ma J."/>
        </authorList>
    </citation>
    <scope>NUCLEOTIDE SEQUENCE [LARGE SCALE GENOMIC DNA]</scope>
    <source>
        <strain evidence="2">CCUG 63287</strain>
    </source>
</reference>
<keyword evidence="2" id="KW-1185">Reference proteome</keyword>
<evidence type="ECO:0000313" key="1">
    <source>
        <dbReference type="EMBL" id="MFC4652454.1"/>
    </source>
</evidence>